<keyword evidence="3" id="KW-1185">Reference proteome</keyword>
<sequence>MTDPQDAFDHLLRRQLATEPAPDDAGFSLRVMAALPATVPTRQQRWARWLTHARWVSVGMAAGGVAALLFHPGEAPDLPQAVAALVLVGLGVLWTLPATSGAT</sequence>
<name>A0ABS8XRY1_9BURK</name>
<comment type="caution">
    <text evidence="2">The sequence shown here is derived from an EMBL/GenBank/DDBJ whole genome shotgun (WGS) entry which is preliminary data.</text>
</comment>
<dbReference type="Proteomes" id="UP001200741">
    <property type="component" value="Unassembled WGS sequence"/>
</dbReference>
<protein>
    <submittedName>
        <fullName evidence="2">Uncharacterized protein</fullName>
    </submittedName>
</protein>
<evidence type="ECO:0000313" key="3">
    <source>
        <dbReference type="Proteomes" id="UP001200741"/>
    </source>
</evidence>
<reference evidence="2 3" key="1">
    <citation type="submission" date="2021-12" db="EMBL/GenBank/DDBJ databases">
        <title>Genome seq of P8.</title>
        <authorList>
            <person name="Seo T."/>
        </authorList>
    </citation>
    <scope>NUCLEOTIDE SEQUENCE [LARGE SCALE GENOMIC DNA]</scope>
    <source>
        <strain evidence="2 3">P8</strain>
    </source>
</reference>
<dbReference type="RefSeq" id="WP_233370139.1">
    <property type="nucleotide sequence ID" value="NZ_JAJTWU010000001.1"/>
</dbReference>
<keyword evidence="1" id="KW-0812">Transmembrane</keyword>
<evidence type="ECO:0000256" key="1">
    <source>
        <dbReference type="SAM" id="Phobius"/>
    </source>
</evidence>
<dbReference type="EMBL" id="JAJTWU010000001">
    <property type="protein sequence ID" value="MCE4553439.1"/>
    <property type="molecule type" value="Genomic_DNA"/>
</dbReference>
<gene>
    <name evidence="2" type="ORF">LXT13_03130</name>
</gene>
<evidence type="ECO:0000313" key="2">
    <source>
        <dbReference type="EMBL" id="MCE4553439.1"/>
    </source>
</evidence>
<accession>A0ABS8XRY1</accession>
<keyword evidence="1" id="KW-1133">Transmembrane helix</keyword>
<proteinExistence type="predicted"/>
<feature type="transmembrane region" description="Helical" evidence="1">
    <location>
        <begin position="78"/>
        <end position="96"/>
    </location>
</feature>
<keyword evidence="1" id="KW-0472">Membrane</keyword>
<organism evidence="2 3">
    <name type="scientific">Pelomonas cellulosilytica</name>
    <dbReference type="NCBI Taxonomy" id="2906762"/>
    <lineage>
        <taxon>Bacteria</taxon>
        <taxon>Pseudomonadati</taxon>
        <taxon>Pseudomonadota</taxon>
        <taxon>Betaproteobacteria</taxon>
        <taxon>Burkholderiales</taxon>
        <taxon>Sphaerotilaceae</taxon>
        <taxon>Roseateles</taxon>
    </lineage>
</organism>
<feature type="transmembrane region" description="Helical" evidence="1">
    <location>
        <begin position="52"/>
        <end position="72"/>
    </location>
</feature>